<keyword evidence="4 5" id="KW-0808">Transferase</keyword>
<dbReference type="Pfam" id="PF12728">
    <property type="entry name" value="HTH_17"/>
    <property type="match status" value="1"/>
</dbReference>
<evidence type="ECO:0000256" key="4">
    <source>
        <dbReference type="ARBA" id="ARBA00022679"/>
    </source>
</evidence>
<protein>
    <recommendedName>
        <fullName evidence="3">citrate synthase (unknown stereospecificity)</fullName>
        <ecNumber evidence="3">2.3.3.16</ecNumber>
    </recommendedName>
</protein>
<dbReference type="Proteomes" id="UP000267164">
    <property type="component" value="Chromosome"/>
</dbReference>
<dbReference type="EMBL" id="CP032568">
    <property type="protein sequence ID" value="AYF78957.1"/>
    <property type="molecule type" value="Genomic_DNA"/>
</dbReference>
<sequence>MAEESDAHYLTTGEVAARLDVKPATVYAYVSRGLLTKVADSDRRGSRFREDEVARLARSRRPGTGHRGTVEDITTEVSLLDRDELFYRGHNVADLVAAYRVDSVANLLWSGELSAPPTQFAAPPEMLAATRAAVAVLPAQARLTDRMRVAVAVAGALDPLRFDLSPQGVRRVAGILLAVEVDALVETPKSTGNLAERLWPALTDRPAHVHLLDTTLTLLADHGLAVSTVAARVAASARVHPYGAVEAALGALDSQYHGNASTLAYRFLADAIADPVGAVSERLRLGGGLPGFGHLVYQRVDPRAELLLGMLRSIPAASAALHAVDTIMARVGEPLAALPNVDLALAVLMHAFDMRPDAGEAIFAVARTIGWIAHTLEEYTEPPMRFRPVGTPPSR</sequence>
<comment type="pathway">
    <text evidence="1">Carbohydrate metabolism; tricarboxylic acid cycle.</text>
</comment>
<dbReference type="GO" id="GO:0003677">
    <property type="term" value="F:DNA binding"/>
    <property type="evidence" value="ECO:0007669"/>
    <property type="project" value="InterPro"/>
</dbReference>
<name>A0A386ZMZ4_9NOCA</name>
<evidence type="ECO:0000256" key="2">
    <source>
        <dbReference type="ARBA" id="ARBA00010566"/>
    </source>
</evidence>
<dbReference type="Pfam" id="PF00285">
    <property type="entry name" value="Citrate_synt"/>
    <property type="match status" value="1"/>
</dbReference>
<dbReference type="InterPro" id="IPR000551">
    <property type="entry name" value="MerR-type_HTH_dom"/>
</dbReference>
<dbReference type="UniPathway" id="UPA00223"/>
<dbReference type="OrthoDB" id="9800864at2"/>
<keyword evidence="8" id="KW-1185">Reference proteome</keyword>
<feature type="domain" description="HTH merR-type" evidence="6">
    <location>
        <begin position="9"/>
        <end position="58"/>
    </location>
</feature>
<dbReference type="EC" id="2.3.3.16" evidence="3"/>
<comment type="similarity">
    <text evidence="2 5">Belongs to the citrate synthase family.</text>
</comment>
<dbReference type="PANTHER" id="PTHR11739:SF4">
    <property type="entry name" value="CITRATE SYNTHASE, PEROXISOMAL"/>
    <property type="match status" value="1"/>
</dbReference>
<dbReference type="InterPro" id="IPR019810">
    <property type="entry name" value="Citrate_synthase_AS"/>
</dbReference>
<dbReference type="PROSITE" id="PS50937">
    <property type="entry name" value="HTH_MERR_2"/>
    <property type="match status" value="1"/>
</dbReference>
<dbReference type="KEGG" id="nyu:D7D52_12080"/>
<dbReference type="GO" id="GO:0036440">
    <property type="term" value="F:citrate synthase activity"/>
    <property type="evidence" value="ECO:0007669"/>
    <property type="project" value="UniProtKB-EC"/>
</dbReference>
<dbReference type="InterPro" id="IPR002020">
    <property type="entry name" value="Citrate_synthase"/>
</dbReference>
<dbReference type="GO" id="GO:0006099">
    <property type="term" value="P:tricarboxylic acid cycle"/>
    <property type="evidence" value="ECO:0007669"/>
    <property type="project" value="UniProtKB-UniPathway"/>
</dbReference>
<organism evidence="7 8">
    <name type="scientific">Nocardia yunnanensis</name>
    <dbReference type="NCBI Taxonomy" id="2382165"/>
    <lineage>
        <taxon>Bacteria</taxon>
        <taxon>Bacillati</taxon>
        <taxon>Actinomycetota</taxon>
        <taxon>Actinomycetes</taxon>
        <taxon>Mycobacteriales</taxon>
        <taxon>Nocardiaceae</taxon>
        <taxon>Nocardia</taxon>
    </lineage>
</organism>
<evidence type="ECO:0000313" key="7">
    <source>
        <dbReference type="EMBL" id="AYF78957.1"/>
    </source>
</evidence>
<dbReference type="InterPro" id="IPR016143">
    <property type="entry name" value="Citrate_synth-like_sm_a-sub"/>
</dbReference>
<dbReference type="Gene3D" id="1.10.230.10">
    <property type="entry name" value="Cytochrome P450-Terp, domain 2"/>
    <property type="match status" value="1"/>
</dbReference>
<dbReference type="AlphaFoldDB" id="A0A386ZMZ4"/>
<dbReference type="RefSeq" id="WP_120744036.1">
    <property type="nucleotide sequence ID" value="NZ_CP032568.1"/>
</dbReference>
<dbReference type="Gene3D" id="1.10.580.10">
    <property type="entry name" value="Citrate Synthase, domain 1"/>
    <property type="match status" value="1"/>
</dbReference>
<dbReference type="GO" id="GO:0005829">
    <property type="term" value="C:cytosol"/>
    <property type="evidence" value="ECO:0007669"/>
    <property type="project" value="TreeGrafter"/>
</dbReference>
<evidence type="ECO:0000313" key="8">
    <source>
        <dbReference type="Proteomes" id="UP000267164"/>
    </source>
</evidence>
<dbReference type="InterPro" id="IPR036969">
    <property type="entry name" value="Citrate_synthase_sf"/>
</dbReference>
<evidence type="ECO:0000256" key="5">
    <source>
        <dbReference type="RuleBase" id="RU003406"/>
    </source>
</evidence>
<dbReference type="PROSITE" id="PS00480">
    <property type="entry name" value="CITRATE_SYNTHASE"/>
    <property type="match status" value="1"/>
</dbReference>
<gene>
    <name evidence="7" type="ORF">D7D52_12080</name>
</gene>
<dbReference type="GO" id="GO:0006355">
    <property type="term" value="P:regulation of DNA-templated transcription"/>
    <property type="evidence" value="ECO:0007669"/>
    <property type="project" value="InterPro"/>
</dbReference>
<dbReference type="InterPro" id="IPR009061">
    <property type="entry name" value="DNA-bd_dom_put_sf"/>
</dbReference>
<dbReference type="PRINTS" id="PR00143">
    <property type="entry name" value="CITRTSNTHASE"/>
</dbReference>
<evidence type="ECO:0000256" key="3">
    <source>
        <dbReference type="ARBA" id="ARBA00012972"/>
    </source>
</evidence>
<proteinExistence type="inferred from homology"/>
<reference evidence="7 8" key="1">
    <citation type="submission" date="2018-09" db="EMBL/GenBank/DDBJ databases">
        <title>Nocardia yunnanensis sp. nov., an actinomycete isolated from a soil sample.</title>
        <authorList>
            <person name="Zhang J."/>
        </authorList>
    </citation>
    <scope>NUCLEOTIDE SEQUENCE [LARGE SCALE GENOMIC DNA]</scope>
    <source>
        <strain evidence="7 8">CFHS0054</strain>
    </source>
</reference>
<dbReference type="InterPro" id="IPR016142">
    <property type="entry name" value="Citrate_synth-like_lrg_a-sub"/>
</dbReference>
<dbReference type="PANTHER" id="PTHR11739">
    <property type="entry name" value="CITRATE SYNTHASE"/>
    <property type="match status" value="1"/>
</dbReference>
<dbReference type="Gene3D" id="1.10.1660.10">
    <property type="match status" value="1"/>
</dbReference>
<dbReference type="GO" id="GO:0005975">
    <property type="term" value="P:carbohydrate metabolic process"/>
    <property type="evidence" value="ECO:0007669"/>
    <property type="project" value="TreeGrafter"/>
</dbReference>
<dbReference type="SUPFAM" id="SSF46955">
    <property type="entry name" value="Putative DNA-binding domain"/>
    <property type="match status" value="1"/>
</dbReference>
<dbReference type="InterPro" id="IPR041657">
    <property type="entry name" value="HTH_17"/>
</dbReference>
<accession>A0A386ZMZ4</accession>
<evidence type="ECO:0000256" key="1">
    <source>
        <dbReference type="ARBA" id="ARBA00005163"/>
    </source>
</evidence>
<evidence type="ECO:0000259" key="6">
    <source>
        <dbReference type="PROSITE" id="PS50937"/>
    </source>
</evidence>
<dbReference type="SUPFAM" id="SSF48256">
    <property type="entry name" value="Citrate synthase"/>
    <property type="match status" value="1"/>
</dbReference>